<proteinExistence type="predicted"/>
<name>A0A9P4J7V0_9PEZI</name>
<dbReference type="EMBL" id="ML996082">
    <property type="protein sequence ID" value="KAF2155705.1"/>
    <property type="molecule type" value="Genomic_DNA"/>
</dbReference>
<evidence type="ECO:0000313" key="1">
    <source>
        <dbReference type="EMBL" id="KAF2155705.1"/>
    </source>
</evidence>
<accession>A0A9P4J7V0</accession>
<protein>
    <submittedName>
        <fullName evidence="1">Uncharacterized protein</fullName>
    </submittedName>
</protein>
<organism evidence="1 2">
    <name type="scientific">Myriangium duriaei CBS 260.36</name>
    <dbReference type="NCBI Taxonomy" id="1168546"/>
    <lineage>
        <taxon>Eukaryota</taxon>
        <taxon>Fungi</taxon>
        <taxon>Dikarya</taxon>
        <taxon>Ascomycota</taxon>
        <taxon>Pezizomycotina</taxon>
        <taxon>Dothideomycetes</taxon>
        <taxon>Dothideomycetidae</taxon>
        <taxon>Myriangiales</taxon>
        <taxon>Myriangiaceae</taxon>
        <taxon>Myriangium</taxon>
    </lineage>
</organism>
<keyword evidence="2" id="KW-1185">Reference proteome</keyword>
<sequence length="167" mass="18978">MRHNQGPSKAGPSIAETLTHGPRRSCYICPNFTVHVGLLPFAAMTLYVISRAPPPAPFSRRCCDYPDLMLSANFENLRCSLRPLHHSAMAPCRSFSASLRWGRADSRTLYYRAVLYCTVLYCTYLLHPPTPFSFFGRQRLDLGTRCRFKALPTYAQSSCGLFRYKDL</sequence>
<dbReference type="Proteomes" id="UP000799439">
    <property type="component" value="Unassembled WGS sequence"/>
</dbReference>
<reference evidence="1" key="1">
    <citation type="journal article" date="2020" name="Stud. Mycol.">
        <title>101 Dothideomycetes genomes: a test case for predicting lifestyles and emergence of pathogens.</title>
        <authorList>
            <person name="Haridas S."/>
            <person name="Albert R."/>
            <person name="Binder M."/>
            <person name="Bloem J."/>
            <person name="Labutti K."/>
            <person name="Salamov A."/>
            <person name="Andreopoulos B."/>
            <person name="Baker S."/>
            <person name="Barry K."/>
            <person name="Bills G."/>
            <person name="Bluhm B."/>
            <person name="Cannon C."/>
            <person name="Castanera R."/>
            <person name="Culley D."/>
            <person name="Daum C."/>
            <person name="Ezra D."/>
            <person name="Gonzalez J."/>
            <person name="Henrissat B."/>
            <person name="Kuo A."/>
            <person name="Liang C."/>
            <person name="Lipzen A."/>
            <person name="Lutzoni F."/>
            <person name="Magnuson J."/>
            <person name="Mondo S."/>
            <person name="Nolan M."/>
            <person name="Ohm R."/>
            <person name="Pangilinan J."/>
            <person name="Park H.-J."/>
            <person name="Ramirez L."/>
            <person name="Alfaro M."/>
            <person name="Sun H."/>
            <person name="Tritt A."/>
            <person name="Yoshinaga Y."/>
            <person name="Zwiers L.-H."/>
            <person name="Turgeon B."/>
            <person name="Goodwin S."/>
            <person name="Spatafora J."/>
            <person name="Crous P."/>
            <person name="Grigoriev I."/>
        </authorList>
    </citation>
    <scope>NUCLEOTIDE SEQUENCE</scope>
    <source>
        <strain evidence="1">CBS 260.36</strain>
    </source>
</reference>
<gene>
    <name evidence="1" type="ORF">K461DRAFT_79626</name>
</gene>
<evidence type="ECO:0000313" key="2">
    <source>
        <dbReference type="Proteomes" id="UP000799439"/>
    </source>
</evidence>
<comment type="caution">
    <text evidence="1">The sequence shown here is derived from an EMBL/GenBank/DDBJ whole genome shotgun (WGS) entry which is preliminary data.</text>
</comment>
<dbReference type="AlphaFoldDB" id="A0A9P4J7V0"/>